<protein>
    <submittedName>
        <fullName evidence="1">Uncharacterized protein</fullName>
    </submittedName>
</protein>
<sequence length="53" mass="6371">GRMKRHEIDREREDKNEERLFKIEEKKINVQMNMVSAMNAIGQEMLKMTESFA</sequence>
<gene>
    <name evidence="1" type="ORF">KI387_029140</name>
</gene>
<accession>A0AA38FCE9</accession>
<dbReference type="Proteomes" id="UP000824469">
    <property type="component" value="Unassembled WGS sequence"/>
</dbReference>
<keyword evidence="2" id="KW-1185">Reference proteome</keyword>
<comment type="caution">
    <text evidence="1">The sequence shown here is derived from an EMBL/GenBank/DDBJ whole genome shotgun (WGS) entry which is preliminary data.</text>
</comment>
<dbReference type="EMBL" id="JAHRHJ020000010">
    <property type="protein sequence ID" value="KAH9297458.1"/>
    <property type="molecule type" value="Genomic_DNA"/>
</dbReference>
<evidence type="ECO:0000313" key="1">
    <source>
        <dbReference type="EMBL" id="KAH9297458.1"/>
    </source>
</evidence>
<name>A0AA38FCE9_TAXCH</name>
<feature type="non-terminal residue" evidence="1">
    <location>
        <position position="1"/>
    </location>
</feature>
<reference evidence="1 2" key="1">
    <citation type="journal article" date="2021" name="Nat. Plants">
        <title>The Taxus genome provides insights into paclitaxel biosynthesis.</title>
        <authorList>
            <person name="Xiong X."/>
            <person name="Gou J."/>
            <person name="Liao Q."/>
            <person name="Li Y."/>
            <person name="Zhou Q."/>
            <person name="Bi G."/>
            <person name="Li C."/>
            <person name="Du R."/>
            <person name="Wang X."/>
            <person name="Sun T."/>
            <person name="Guo L."/>
            <person name="Liang H."/>
            <person name="Lu P."/>
            <person name="Wu Y."/>
            <person name="Zhang Z."/>
            <person name="Ro D.K."/>
            <person name="Shang Y."/>
            <person name="Huang S."/>
            <person name="Yan J."/>
        </authorList>
    </citation>
    <scope>NUCLEOTIDE SEQUENCE [LARGE SCALE GENOMIC DNA]</scope>
    <source>
        <strain evidence="1">Ta-2019</strain>
    </source>
</reference>
<evidence type="ECO:0000313" key="2">
    <source>
        <dbReference type="Proteomes" id="UP000824469"/>
    </source>
</evidence>
<organism evidence="1 2">
    <name type="scientific">Taxus chinensis</name>
    <name type="common">Chinese yew</name>
    <name type="synonym">Taxus wallichiana var. chinensis</name>
    <dbReference type="NCBI Taxonomy" id="29808"/>
    <lineage>
        <taxon>Eukaryota</taxon>
        <taxon>Viridiplantae</taxon>
        <taxon>Streptophyta</taxon>
        <taxon>Embryophyta</taxon>
        <taxon>Tracheophyta</taxon>
        <taxon>Spermatophyta</taxon>
        <taxon>Pinopsida</taxon>
        <taxon>Pinidae</taxon>
        <taxon>Conifers II</taxon>
        <taxon>Cupressales</taxon>
        <taxon>Taxaceae</taxon>
        <taxon>Taxus</taxon>
    </lineage>
</organism>
<dbReference type="AlphaFoldDB" id="A0AA38FCE9"/>
<proteinExistence type="predicted"/>
<feature type="non-terminal residue" evidence="1">
    <location>
        <position position="53"/>
    </location>
</feature>